<dbReference type="PANTHER" id="PTHR36442:SF1">
    <property type="entry name" value="CYCLIC-DI-AMP PHOSPHODIESTERASE PGPH"/>
    <property type="match status" value="1"/>
</dbReference>
<reference evidence="3 4" key="1">
    <citation type="submission" date="2009-02" db="EMBL/GenBank/DDBJ databases">
        <title>Sequencing of the draft genome and assembly of Dethiobacter alkaliphilus AHT 1.</title>
        <authorList>
            <consortium name="US DOE Joint Genome Institute (JGI-PGF)"/>
            <person name="Lucas S."/>
            <person name="Copeland A."/>
            <person name="Lapidus A."/>
            <person name="Glavina del Rio T."/>
            <person name="Dalin E."/>
            <person name="Tice H."/>
            <person name="Bruce D."/>
            <person name="Goodwin L."/>
            <person name="Pitluck S."/>
            <person name="Larimer F."/>
            <person name="Land M.L."/>
            <person name="Hauser L."/>
            <person name="Muyzer G."/>
        </authorList>
    </citation>
    <scope>NUCLEOTIDE SEQUENCE [LARGE SCALE GENOMIC DNA]</scope>
    <source>
        <strain evidence="3 4">AHT 1</strain>
    </source>
</reference>
<organism evidence="3 4">
    <name type="scientific">Dethiobacter alkaliphilus AHT 1</name>
    <dbReference type="NCBI Taxonomy" id="555088"/>
    <lineage>
        <taxon>Bacteria</taxon>
        <taxon>Bacillati</taxon>
        <taxon>Bacillota</taxon>
        <taxon>Dethiobacteria</taxon>
        <taxon>Dethiobacterales</taxon>
        <taxon>Dethiobacteraceae</taxon>
        <taxon>Dethiobacter</taxon>
    </lineage>
</organism>
<feature type="transmembrane region" description="Helical" evidence="1">
    <location>
        <begin position="302"/>
        <end position="322"/>
    </location>
</feature>
<name>C0GEJ9_DETAL</name>
<dbReference type="GO" id="GO:0016787">
    <property type="term" value="F:hydrolase activity"/>
    <property type="evidence" value="ECO:0007669"/>
    <property type="project" value="UniProtKB-KW"/>
</dbReference>
<dbReference type="OrthoDB" id="9806952at2"/>
<dbReference type="PANTHER" id="PTHR36442">
    <property type="entry name" value="CYCLIC-DI-AMP PHOSPHODIESTERASE PGPH"/>
    <property type="match status" value="1"/>
</dbReference>
<dbReference type="STRING" id="555088.DealDRAFT_0908"/>
<dbReference type="InterPro" id="IPR003607">
    <property type="entry name" value="HD/PDEase_dom"/>
</dbReference>
<keyword evidence="1" id="KW-0472">Membrane</keyword>
<comment type="caution">
    <text evidence="3">The sequence shown here is derived from an EMBL/GenBank/DDBJ whole genome shotgun (WGS) entry which is preliminary data.</text>
</comment>
<accession>C0GEJ9</accession>
<keyword evidence="1" id="KW-1133">Transmembrane helix</keyword>
<gene>
    <name evidence="3" type="ORF">DealDRAFT_0908</name>
</gene>
<dbReference type="InterPro" id="IPR006674">
    <property type="entry name" value="HD_domain"/>
</dbReference>
<keyword evidence="4" id="KW-1185">Reference proteome</keyword>
<protein>
    <submittedName>
        <fullName evidence="3">7TM receptor with intracellular metal dependent phosphohydrolase</fullName>
    </submittedName>
</protein>
<sequence length="707" mass="79059">MGVGSRFQDLLDKKDILKGNARWQRILLAVIFYLLILFILFFALSATRVDLELGRPSPRKIVAEWDAIDTYTTNQLREAAAEAVQESYDYDPTVLGRAEERVESFFAAVKDVRADEETEPEERAELLDSLTEVELNETLAESLLEARSQDLTEMQLQLMETVEMVLQQGVKPPGLETARRQAVQEINMMLFTQDQRRALGKLAQEIIEPNMIYNAEATMLAREAARQAVQPVRILRGTEIISEREIVTERHLAQLEALGLLRDTTGYSMFFGLAMILLGLFIVVGIYLFIFQTDIYHDNSLLTLLGLIALITLTFTIAANYFSGYLVPVAMGTILIAVLLNSGLAVLMSMVFAVFVALITGNDFRFMLVALFGGLIAIYSTAHLSRRSDLTKAGFYVAALNVITVIGLFLYIGTLRFEYDLLREFSISILAAIGNGLFSSVMAIGLLPYLESGFGLTTSVTLLELANPNHPLLKKLLMEAPGTYHHSLVVANLAEAAAERIGADPLMARVGAFYHDIGKLKRPYFFIENQHGENPHEKISPNLSTLIITSHVKDGMEMARKGKLPKVIQDIIVQHHGNSMVSYFYHLAEKCRDGKDNLCEDNFRYEAPLPQSKEAAIILLADSVEAAARSMPKPVAGRIESIVRKIIREKLNDGQFDQCDITLRELDIVGETFVKILSGIYHTRVEYPEKELKAEIERSRKNDGPVE</sequence>
<evidence type="ECO:0000313" key="4">
    <source>
        <dbReference type="Proteomes" id="UP000006443"/>
    </source>
</evidence>
<dbReference type="EMBL" id="ACJM01000004">
    <property type="protein sequence ID" value="EEG78031.1"/>
    <property type="molecule type" value="Genomic_DNA"/>
</dbReference>
<dbReference type="NCBIfam" id="TIGR00277">
    <property type="entry name" value="HDIG"/>
    <property type="match status" value="1"/>
</dbReference>
<feature type="domain" description="HD" evidence="2">
    <location>
        <begin position="483"/>
        <end position="627"/>
    </location>
</feature>
<dbReference type="AlphaFoldDB" id="C0GEJ9"/>
<dbReference type="CDD" id="cd00077">
    <property type="entry name" value="HDc"/>
    <property type="match status" value="1"/>
</dbReference>
<keyword evidence="3" id="KW-0675">Receptor</keyword>
<proteinExistence type="predicted"/>
<dbReference type="RefSeq" id="WP_008515290.1">
    <property type="nucleotide sequence ID" value="NZ_ACJM01000004.1"/>
</dbReference>
<feature type="transmembrane region" description="Helical" evidence="1">
    <location>
        <begin position="394"/>
        <end position="413"/>
    </location>
</feature>
<keyword evidence="3" id="KW-0378">Hydrolase</keyword>
<feature type="transmembrane region" description="Helical" evidence="1">
    <location>
        <begin position="270"/>
        <end position="290"/>
    </location>
</feature>
<dbReference type="InterPro" id="IPR052722">
    <property type="entry name" value="PgpH_phosphodiesterase"/>
</dbReference>
<dbReference type="SMART" id="SM00471">
    <property type="entry name" value="HDc"/>
    <property type="match status" value="1"/>
</dbReference>
<dbReference type="InterPro" id="IPR006675">
    <property type="entry name" value="HDIG_dom"/>
</dbReference>
<dbReference type="Pfam" id="PF01966">
    <property type="entry name" value="HD"/>
    <property type="match status" value="1"/>
</dbReference>
<dbReference type="Pfam" id="PF07698">
    <property type="entry name" value="7TM-7TMR_HD"/>
    <property type="match status" value="1"/>
</dbReference>
<keyword evidence="1" id="KW-0812">Transmembrane</keyword>
<dbReference type="SUPFAM" id="SSF109604">
    <property type="entry name" value="HD-domain/PDEase-like"/>
    <property type="match status" value="1"/>
</dbReference>
<feature type="transmembrane region" description="Helical" evidence="1">
    <location>
        <begin position="425"/>
        <end position="450"/>
    </location>
</feature>
<evidence type="ECO:0000313" key="3">
    <source>
        <dbReference type="EMBL" id="EEG78031.1"/>
    </source>
</evidence>
<dbReference type="Proteomes" id="UP000006443">
    <property type="component" value="Unassembled WGS sequence"/>
</dbReference>
<dbReference type="Gene3D" id="1.10.3210.10">
    <property type="entry name" value="Hypothetical protein af1432"/>
    <property type="match status" value="1"/>
</dbReference>
<dbReference type="Pfam" id="PF07697">
    <property type="entry name" value="7TMR-HDED"/>
    <property type="match status" value="1"/>
</dbReference>
<dbReference type="InterPro" id="IPR011624">
    <property type="entry name" value="Metal-dep_PHydrolase_7TM_extra"/>
</dbReference>
<dbReference type="InterPro" id="IPR011621">
    <property type="entry name" value="Metal-dep_PHydrolase_7TM_intra"/>
</dbReference>
<dbReference type="eggNOG" id="COG1480">
    <property type="taxonomic scope" value="Bacteria"/>
</dbReference>
<feature type="transmembrane region" description="Helical" evidence="1">
    <location>
        <begin position="364"/>
        <end position="382"/>
    </location>
</feature>
<feature type="transmembrane region" description="Helical" evidence="1">
    <location>
        <begin position="334"/>
        <end position="358"/>
    </location>
</feature>
<evidence type="ECO:0000259" key="2">
    <source>
        <dbReference type="PROSITE" id="PS51831"/>
    </source>
</evidence>
<dbReference type="PROSITE" id="PS51831">
    <property type="entry name" value="HD"/>
    <property type="match status" value="1"/>
</dbReference>
<feature type="transmembrane region" description="Helical" evidence="1">
    <location>
        <begin position="26"/>
        <end position="46"/>
    </location>
</feature>
<evidence type="ECO:0000256" key="1">
    <source>
        <dbReference type="SAM" id="Phobius"/>
    </source>
</evidence>